<dbReference type="HOGENOM" id="CLU_588210_0_0_1"/>
<dbReference type="PROSITE" id="PS51126">
    <property type="entry name" value="DILUTE"/>
    <property type="match status" value="1"/>
</dbReference>
<feature type="domain" description="Dilute" evidence="1">
    <location>
        <begin position="109"/>
        <end position="373"/>
    </location>
</feature>
<dbReference type="GeneID" id="5543712"/>
<sequence>MTILNEEVHVKDVTNLKEPKPISEELNIETKVELVSLLKDINSIVDEIDKGIFKKFYVPDIEYCYKIEDNRELYSPAIIFCSLFNLLWSHGLNYESDVLLLGLSDKIHNYLVNITDGTIMEIGCYWLTNFHTVDRYMNERLELLLNVNNKSNDNNIDDESYKEELFIYTTRKRQCELICTDIYNIWTEKICVIISNLLHPPTFFIETMPDLNGNFDEYIPKMFESDVMRALDNVLVFFDQVFWRMKCLNLEDTVAEKTLKTLLNYFDKICFNGLVTSPGLFLENRSVSFNYNLNKFCQYIEKYELTEFEPFPYLYEIKRLLDLTKTELANATDCLQLAPKLTSIQIQSILCKNIFEDIKNPSLMKFLKKSTKRGPDEKPVIEELLISIDHKNVDYPFINNSLDTLNINEIFMPTLLKIPIIEKIMTLYKPSNKIKHCNIGSNELKLEKTSSNDSFKIEDFIEFKD</sequence>
<dbReference type="Proteomes" id="UP000000267">
    <property type="component" value="Unassembled WGS sequence"/>
</dbReference>
<dbReference type="STRING" id="436907.A7TQ51"/>
<dbReference type="InterPro" id="IPR002710">
    <property type="entry name" value="Dilute_dom"/>
</dbReference>
<dbReference type="Pfam" id="PF01843">
    <property type="entry name" value="DIL"/>
    <property type="match status" value="1"/>
</dbReference>
<accession>A7TQ51</accession>
<dbReference type="OMA" id="GTIMEIG"/>
<dbReference type="RefSeq" id="XP_001643477.1">
    <property type="nucleotide sequence ID" value="XM_001643427.1"/>
</dbReference>
<dbReference type="OrthoDB" id="6108017at2759"/>
<proteinExistence type="predicted"/>
<name>A7TQ51_VANPO</name>
<evidence type="ECO:0000313" key="2">
    <source>
        <dbReference type="EMBL" id="EDO15619.1"/>
    </source>
</evidence>
<protein>
    <recommendedName>
        <fullName evidence="1">Dilute domain-containing protein</fullName>
    </recommendedName>
</protein>
<dbReference type="AlphaFoldDB" id="A7TQ51"/>
<dbReference type="KEGG" id="vpo:Kpol_1006p16"/>
<organism evidence="3">
    <name type="scientific">Vanderwaltozyma polyspora (strain ATCC 22028 / DSM 70294 / BCRC 21397 / CBS 2163 / NBRC 10782 / NRRL Y-8283 / UCD 57-17)</name>
    <name type="common">Kluyveromyces polysporus</name>
    <dbReference type="NCBI Taxonomy" id="436907"/>
    <lineage>
        <taxon>Eukaryota</taxon>
        <taxon>Fungi</taxon>
        <taxon>Dikarya</taxon>
        <taxon>Ascomycota</taxon>
        <taxon>Saccharomycotina</taxon>
        <taxon>Saccharomycetes</taxon>
        <taxon>Saccharomycetales</taxon>
        <taxon>Saccharomycetaceae</taxon>
        <taxon>Vanderwaltozyma</taxon>
    </lineage>
</organism>
<dbReference type="eggNOG" id="KOG0160">
    <property type="taxonomic scope" value="Eukaryota"/>
</dbReference>
<dbReference type="EMBL" id="DS480452">
    <property type="protein sequence ID" value="EDO15619.1"/>
    <property type="molecule type" value="Genomic_DNA"/>
</dbReference>
<evidence type="ECO:0000259" key="1">
    <source>
        <dbReference type="PROSITE" id="PS51126"/>
    </source>
</evidence>
<reference evidence="2 3" key="1">
    <citation type="journal article" date="2007" name="Proc. Natl. Acad. Sci. U.S.A.">
        <title>Independent sorting-out of thousands of duplicated gene pairs in two yeast species descended from a whole-genome duplication.</title>
        <authorList>
            <person name="Scannell D.R."/>
            <person name="Frank A.C."/>
            <person name="Conant G.C."/>
            <person name="Byrne K.P."/>
            <person name="Woolfit M."/>
            <person name="Wolfe K.H."/>
        </authorList>
    </citation>
    <scope>NUCLEOTIDE SEQUENCE [LARGE SCALE GENOMIC DNA]</scope>
    <source>
        <strain evidence="3">ATCC 22028 / DSM 70294 / BCRC 21397 / CBS 2163 / NBRC 10782 / NRRL Y-8283 / UCD 57-17</strain>
    </source>
</reference>
<keyword evidence="3" id="KW-1185">Reference proteome</keyword>
<evidence type="ECO:0000313" key="3">
    <source>
        <dbReference type="Proteomes" id="UP000000267"/>
    </source>
</evidence>
<gene>
    <name evidence="2" type="ORF">Kpol_1006p16</name>
</gene>
<dbReference type="InParanoid" id="A7TQ51"/>